<comment type="caution">
    <text evidence="1">The sequence shown here is derived from an EMBL/GenBank/DDBJ whole genome shotgun (WGS) entry which is preliminary data.</text>
</comment>
<gene>
    <name evidence="1" type="ORF">L1987_80848</name>
</gene>
<reference evidence="1 2" key="2">
    <citation type="journal article" date="2022" name="Mol. Ecol. Resour.">
        <title>The genomes of chicory, endive, great burdock and yacon provide insights into Asteraceae paleo-polyploidization history and plant inulin production.</title>
        <authorList>
            <person name="Fan W."/>
            <person name="Wang S."/>
            <person name="Wang H."/>
            <person name="Wang A."/>
            <person name="Jiang F."/>
            <person name="Liu H."/>
            <person name="Zhao H."/>
            <person name="Xu D."/>
            <person name="Zhang Y."/>
        </authorList>
    </citation>
    <scope>NUCLEOTIDE SEQUENCE [LARGE SCALE GENOMIC DNA]</scope>
    <source>
        <strain evidence="2">cv. Yunnan</strain>
        <tissue evidence="1">Leaves</tissue>
    </source>
</reference>
<accession>A0ACB8YN65</accession>
<proteinExistence type="predicted"/>
<evidence type="ECO:0000313" key="2">
    <source>
        <dbReference type="Proteomes" id="UP001056120"/>
    </source>
</evidence>
<reference evidence="2" key="1">
    <citation type="journal article" date="2022" name="Mol. Ecol. Resour.">
        <title>The genomes of chicory, endive, great burdock and yacon provide insights into Asteraceae palaeo-polyploidization history and plant inulin production.</title>
        <authorList>
            <person name="Fan W."/>
            <person name="Wang S."/>
            <person name="Wang H."/>
            <person name="Wang A."/>
            <person name="Jiang F."/>
            <person name="Liu H."/>
            <person name="Zhao H."/>
            <person name="Xu D."/>
            <person name="Zhang Y."/>
        </authorList>
    </citation>
    <scope>NUCLEOTIDE SEQUENCE [LARGE SCALE GENOMIC DNA]</scope>
    <source>
        <strain evidence="2">cv. Yunnan</strain>
    </source>
</reference>
<dbReference type="EMBL" id="CM042044">
    <property type="protein sequence ID" value="KAI3687157.1"/>
    <property type="molecule type" value="Genomic_DNA"/>
</dbReference>
<dbReference type="Proteomes" id="UP001056120">
    <property type="component" value="Linkage Group LG27"/>
</dbReference>
<sequence length="304" mass="34483">MNTTSTGSGAVIPPAPINQQQQNHTIVPIVQPAVPPLNLPRLDLLEGPREDYFKVAVPLYEAAIKGDWKAAKPILDKQPDLIRFAITENYETLLHIAASAECTRSVEEFVMNLVELMDKEDLELQNKNSNTALSLAAIAGNVKTTMIMMKKNPSVIEIPGNNRMMLLYKAALLQKLIWCGICIMNLRKCWAIFGLMIIGARSYKNVSMLISLVWLRRLMHLKEVDHILSSESSSQFLQGPLLWFKEVERMIPPRYRQLKNVAGETPRDLFTKKHANLITKGEEWIKSTTSEWHQVYRPPAVRVV</sequence>
<name>A0ACB8YN65_9ASTR</name>
<evidence type="ECO:0000313" key="1">
    <source>
        <dbReference type="EMBL" id="KAI3687157.1"/>
    </source>
</evidence>
<keyword evidence="2" id="KW-1185">Reference proteome</keyword>
<protein>
    <submittedName>
        <fullName evidence="1">Uncharacterized protein</fullName>
    </submittedName>
</protein>
<organism evidence="1 2">
    <name type="scientific">Smallanthus sonchifolius</name>
    <dbReference type="NCBI Taxonomy" id="185202"/>
    <lineage>
        <taxon>Eukaryota</taxon>
        <taxon>Viridiplantae</taxon>
        <taxon>Streptophyta</taxon>
        <taxon>Embryophyta</taxon>
        <taxon>Tracheophyta</taxon>
        <taxon>Spermatophyta</taxon>
        <taxon>Magnoliopsida</taxon>
        <taxon>eudicotyledons</taxon>
        <taxon>Gunneridae</taxon>
        <taxon>Pentapetalae</taxon>
        <taxon>asterids</taxon>
        <taxon>campanulids</taxon>
        <taxon>Asterales</taxon>
        <taxon>Asteraceae</taxon>
        <taxon>Asteroideae</taxon>
        <taxon>Heliantheae alliance</taxon>
        <taxon>Millerieae</taxon>
        <taxon>Smallanthus</taxon>
    </lineage>
</organism>